<protein>
    <submittedName>
        <fullName evidence="6">Toxin A</fullName>
    </submittedName>
</protein>
<evidence type="ECO:0000313" key="7">
    <source>
        <dbReference type="Proteomes" id="UP000095485"/>
    </source>
</evidence>
<feature type="repeat" description="Cell wall-binding" evidence="3">
    <location>
        <begin position="505"/>
        <end position="524"/>
    </location>
</feature>
<dbReference type="Proteomes" id="UP000095485">
    <property type="component" value="Unassembled WGS sequence"/>
</dbReference>
<dbReference type="Pfam" id="PF01832">
    <property type="entry name" value="Glucosaminidase"/>
    <property type="match status" value="1"/>
</dbReference>
<keyword evidence="4" id="KW-0732">Signal</keyword>
<dbReference type="OrthoDB" id="2051435at2"/>
<proteinExistence type="predicted"/>
<dbReference type="GO" id="GO:0004040">
    <property type="term" value="F:amidase activity"/>
    <property type="evidence" value="ECO:0007669"/>
    <property type="project" value="InterPro"/>
</dbReference>
<dbReference type="Pfam" id="PF19127">
    <property type="entry name" value="Choline_bind_3"/>
    <property type="match status" value="5"/>
</dbReference>
<dbReference type="InterPro" id="IPR018337">
    <property type="entry name" value="Cell_wall/Cho-bd_repeat"/>
</dbReference>
<evidence type="ECO:0000259" key="5">
    <source>
        <dbReference type="SMART" id="SM00646"/>
    </source>
</evidence>
<dbReference type="AlphaFoldDB" id="A0A174KPN0"/>
<dbReference type="CDD" id="cd02696">
    <property type="entry name" value="MurNAc-LAA"/>
    <property type="match status" value="1"/>
</dbReference>
<evidence type="ECO:0000256" key="1">
    <source>
        <dbReference type="ARBA" id="ARBA00022737"/>
    </source>
</evidence>
<feature type="repeat" description="Cell wall-binding" evidence="3">
    <location>
        <begin position="631"/>
        <end position="650"/>
    </location>
</feature>
<evidence type="ECO:0000256" key="4">
    <source>
        <dbReference type="SAM" id="SignalP"/>
    </source>
</evidence>
<dbReference type="SUPFAM" id="SSF69360">
    <property type="entry name" value="Cell wall binding repeat"/>
    <property type="match status" value="3"/>
</dbReference>
<dbReference type="Gene3D" id="3.40.630.40">
    <property type="entry name" value="Zn-dependent exopeptidases"/>
    <property type="match status" value="1"/>
</dbReference>
<feature type="repeat" description="Cell wall-binding" evidence="3">
    <location>
        <begin position="445"/>
        <end position="464"/>
    </location>
</feature>
<dbReference type="Pfam" id="PF19085">
    <property type="entry name" value="Choline_bind_2"/>
    <property type="match status" value="2"/>
</dbReference>
<name>A0A174KPN0_9FIRM</name>
<organism evidence="6 7">
    <name type="scientific">Dorea longicatena</name>
    <dbReference type="NCBI Taxonomy" id="88431"/>
    <lineage>
        <taxon>Bacteria</taxon>
        <taxon>Bacillati</taxon>
        <taxon>Bacillota</taxon>
        <taxon>Clostridia</taxon>
        <taxon>Lachnospirales</taxon>
        <taxon>Lachnospiraceae</taxon>
        <taxon>Dorea</taxon>
    </lineage>
</organism>
<feature type="domain" description="MurNAc-LAA" evidence="5">
    <location>
        <begin position="283"/>
        <end position="415"/>
    </location>
</feature>
<dbReference type="PROSITE" id="PS51170">
    <property type="entry name" value="CW"/>
    <property type="match status" value="10"/>
</dbReference>
<feature type="repeat" description="Cell wall-binding" evidence="3">
    <location>
        <begin position="651"/>
        <end position="670"/>
    </location>
</feature>
<dbReference type="GO" id="GO:0009253">
    <property type="term" value="P:peptidoglycan catabolic process"/>
    <property type="evidence" value="ECO:0007669"/>
    <property type="project" value="InterPro"/>
</dbReference>
<feature type="repeat" description="Cell wall-binding" evidence="3">
    <location>
        <begin position="485"/>
        <end position="504"/>
    </location>
</feature>
<reference evidence="6 7" key="1">
    <citation type="submission" date="2015-09" db="EMBL/GenBank/DDBJ databases">
        <authorList>
            <consortium name="Pathogen Informatics"/>
        </authorList>
    </citation>
    <scope>NUCLEOTIDE SEQUENCE [LARGE SCALE GENOMIC DNA]</scope>
    <source>
        <strain evidence="6 7">2789STDY5834914</strain>
    </source>
</reference>
<sequence length="980" mass="109748">MKKRHMRGIISVMLCVAMVLSLLTVSSVEASEQGKSTEPALEYVVVDKPSVTTPGTQKIVVGYNKDTVLTGAVLRYKNTSTNEEYSVEASEIQESAAVFEMTYEDESWTGTYSIEDITYTADGKEYSLNFKKCGIEGKFAVNQICETDPDAVVEGEKTEENTDISDADISFTAITQDGSVHEEDSIADVINDAIDTQSADTQIATYAGRTSTRLVVVLDPGHGGFDPGTSGNGANEKTLTLKIAKYCKEALEKNGRIQVYMTRESDTSVGGATDVSSDLRNRITFAVSKNADLFVSIHLNSAGASAYGAEVYYPNSNYRSNIGQEGQKLASSIQKQLVSLGLYNRGVKINNSANSKYPDGSVQDYYYVIQQSKRNGFPGIIVEHAFLSNASDYQKYLSSDEKLKALGEADARGILEYINSNVQFGNWQQNGSQWKFVYYNGKYAVNCWEKIDGFWYHFDGNGIMQTGWLNLSGTWYYLNPNGAMQTGWLKLNNVWYYLNASGAMQVGWLNLGGTWYYLNGGGVMQTGWLNLNGTWYYLNPNGAMQTGWLKLDGIWYYFNTSGARISNCWYWIGNQCYYFDKDGKMASDTWVGEYYVNASGAWVPGKEKPVDKWINSSGRWWYRHADGSYTKSNWETIGGQNYYFDKDGWMVTGWLKLNNIWYYLNTSGARVSDGWYWVGNQCYYFDKDGKMASDTWVGEYYVNVSGAWEPGKKKENNESVQKPEQKPAMAPAKAQWVNTSGRWWYRHADGSCTKSGWEYIENEWYYFDKDGWMTTGYQNVDGTWYYLRKDGALTYTGVTPIMGSSDISGDKNTVVNKMVKMYQKSGRTYPAAQLANGGAASLEQFCQIVYDEAAKEGVKPEVVFGQAMKETGYLQFGGSVKIEQFNFAGLGATDVNPTPASFPDVATGIRAQVQHLKAYASKDNLTQANVDPRFSLVTRGTAMYVEWLGQKENPNGKGWATAWNYGISLMNQYVRPMYSL</sequence>
<dbReference type="SMART" id="SM00646">
    <property type="entry name" value="Ami_3"/>
    <property type="match status" value="1"/>
</dbReference>
<dbReference type="InterPro" id="IPR002901">
    <property type="entry name" value="MGlyc_endo_b_GlcNAc-like_dom"/>
</dbReference>
<evidence type="ECO:0000313" key="6">
    <source>
        <dbReference type="EMBL" id="CUP12396.1"/>
    </source>
</evidence>
<dbReference type="EMBL" id="CZAY01000003">
    <property type="protein sequence ID" value="CUP12396.1"/>
    <property type="molecule type" value="Genomic_DNA"/>
</dbReference>
<dbReference type="GO" id="GO:0008745">
    <property type="term" value="F:N-acetylmuramoyl-L-alanine amidase activity"/>
    <property type="evidence" value="ECO:0007669"/>
    <property type="project" value="InterPro"/>
</dbReference>
<dbReference type="Pfam" id="PF01520">
    <property type="entry name" value="Amidase_3"/>
    <property type="match status" value="1"/>
</dbReference>
<gene>
    <name evidence="6" type="primary">toxA_2</name>
    <name evidence="6" type="ORF">ERS852526_00477</name>
</gene>
<feature type="chain" id="PRO_5008026267" evidence="4">
    <location>
        <begin position="31"/>
        <end position="980"/>
    </location>
</feature>
<accession>A0A174KPN0</accession>
<dbReference type="PANTHER" id="PTHR30404:SF0">
    <property type="entry name" value="N-ACETYLMURAMOYL-L-ALANINE AMIDASE AMIC"/>
    <property type="match status" value="1"/>
</dbReference>
<dbReference type="Gene3D" id="2.10.270.10">
    <property type="entry name" value="Cholin Binding"/>
    <property type="match status" value="4"/>
</dbReference>
<dbReference type="InterPro" id="IPR002508">
    <property type="entry name" value="MurNAc-LAA_cat"/>
</dbReference>
<feature type="repeat" description="Cell wall-binding" evidence="3">
    <location>
        <begin position="465"/>
        <end position="484"/>
    </location>
</feature>
<feature type="repeat" description="Cell wall-binding" evidence="3">
    <location>
        <begin position="754"/>
        <end position="773"/>
    </location>
</feature>
<dbReference type="GeneID" id="96227782"/>
<dbReference type="PANTHER" id="PTHR30404">
    <property type="entry name" value="N-ACETYLMURAMOYL-L-ALANINE AMIDASE"/>
    <property type="match status" value="1"/>
</dbReference>
<feature type="repeat" description="Cell wall-binding" evidence="3">
    <location>
        <begin position="774"/>
        <end position="793"/>
    </location>
</feature>
<feature type="repeat" description="Cell wall-binding" evidence="3">
    <location>
        <begin position="525"/>
        <end position="544"/>
    </location>
</feature>
<feature type="repeat" description="Cell wall-binding" evidence="3">
    <location>
        <begin position="545"/>
        <end position="564"/>
    </location>
</feature>
<keyword evidence="2" id="KW-0378">Hydrolase</keyword>
<dbReference type="SUPFAM" id="SSF53187">
    <property type="entry name" value="Zn-dependent exopeptidases"/>
    <property type="match status" value="1"/>
</dbReference>
<keyword evidence="1" id="KW-0677">Repeat</keyword>
<dbReference type="RefSeq" id="WP_055281655.1">
    <property type="nucleotide sequence ID" value="NZ_CZAY01000003.1"/>
</dbReference>
<evidence type="ECO:0000256" key="3">
    <source>
        <dbReference type="PROSITE-ProRule" id="PRU00591"/>
    </source>
</evidence>
<evidence type="ECO:0000256" key="2">
    <source>
        <dbReference type="ARBA" id="ARBA00022801"/>
    </source>
</evidence>
<dbReference type="InterPro" id="IPR050695">
    <property type="entry name" value="N-acetylmuramoyl_amidase_3"/>
</dbReference>
<feature type="signal peptide" evidence="4">
    <location>
        <begin position="1"/>
        <end position="30"/>
    </location>
</feature>
<dbReference type="GO" id="GO:0030288">
    <property type="term" value="C:outer membrane-bounded periplasmic space"/>
    <property type="evidence" value="ECO:0007669"/>
    <property type="project" value="TreeGrafter"/>
</dbReference>